<evidence type="ECO:0000313" key="3">
    <source>
        <dbReference type="Proteomes" id="UP000239757"/>
    </source>
</evidence>
<accession>A0A2P5YQ08</accession>
<feature type="compositionally biased region" description="Basic and acidic residues" evidence="1">
    <location>
        <begin position="275"/>
        <end position="291"/>
    </location>
</feature>
<gene>
    <name evidence="2" type="ORF">GOBAR_AA02927</name>
</gene>
<dbReference type="Proteomes" id="UP000239757">
    <property type="component" value="Unassembled WGS sequence"/>
</dbReference>
<protein>
    <submittedName>
        <fullName evidence="2">Uncharacterized protein</fullName>
    </submittedName>
</protein>
<feature type="region of interest" description="Disordered" evidence="1">
    <location>
        <begin position="268"/>
        <end position="294"/>
    </location>
</feature>
<sequence>MSSSRGKKATVPSLKRRRDRVLPRYVLQPKFGTHSLNFHKLRRRSYFRYYAHDPSPWVVMTNNDDPGTIHFQLGGLVHSMSVPEFGVALGLYTDEFLEEEDINTLPHNIHISPSLCWKALAPCSSTYDPSRSKASALPLSLRYLHCILAHTLTRRRESTDVVTTHNAYYLSCMANAHVTNLAYFISFAIRHQTERHRKGVISIGPYVTRLARHFGLLNTTAQSSAYPDRSDVPTGHHDYVTMRMIERQCGTDPPQYRLSHAIDEEDLEDIPDDVPPQHEEPSIAPPRERPAHAAPPPTQSCFSCVLSSSIFFRASIWVTCQYALHRRPTPGSGPLGTFGPVRSFLAPPSSCLCPPLHYRRLSGSFPCRLPPVSRQLTPGPLCTTLPLPLYLLLISSTSSFGLSTVTSLLSLSPSLGRPYSFGVNSPFALVSPSYPSSSCSLALLLTLFRPSPLPPIICGSFVSLSAALSIAHTPSTSTPTRRLRGASRGPVDSLSGHFAALTCRSPATALGWLAPAHHSPCSFVVGLRLLCITVAPCTPRPAAAKRLPPRFFLFSRRRVSRIVPVGITLGSSLTAPAVASYSSCVSAVVCLFFRPAPRSVSPASRFSIRESSRRQSPPYSDLLNTCRHS</sequence>
<evidence type="ECO:0000313" key="2">
    <source>
        <dbReference type="EMBL" id="PPS17653.1"/>
    </source>
</evidence>
<dbReference type="AlphaFoldDB" id="A0A2P5YQ08"/>
<dbReference type="OrthoDB" id="1685790at2759"/>
<reference evidence="2 3" key="1">
    <citation type="submission" date="2015-01" db="EMBL/GenBank/DDBJ databases">
        <title>Genome of allotetraploid Gossypium barbadense reveals genomic plasticity and fiber elongation in cotton evolution.</title>
        <authorList>
            <person name="Chen X."/>
            <person name="Liu X."/>
            <person name="Zhao B."/>
            <person name="Zheng H."/>
            <person name="Hu Y."/>
            <person name="Lu G."/>
            <person name="Yang C."/>
            <person name="Chen J."/>
            <person name="Shan C."/>
            <person name="Zhang L."/>
            <person name="Zhou Y."/>
            <person name="Wang L."/>
            <person name="Guo W."/>
            <person name="Bai Y."/>
            <person name="Ruan J."/>
            <person name="Shangguan X."/>
            <person name="Mao Y."/>
            <person name="Jiang J."/>
            <person name="Zhu Y."/>
            <person name="Lei J."/>
            <person name="Kang H."/>
            <person name="Chen S."/>
            <person name="He X."/>
            <person name="Wang R."/>
            <person name="Wang Y."/>
            <person name="Chen J."/>
            <person name="Wang L."/>
            <person name="Yu S."/>
            <person name="Wang B."/>
            <person name="Wei J."/>
            <person name="Song S."/>
            <person name="Lu X."/>
            <person name="Gao Z."/>
            <person name="Gu W."/>
            <person name="Deng X."/>
            <person name="Ma D."/>
            <person name="Wang S."/>
            <person name="Liang W."/>
            <person name="Fang L."/>
            <person name="Cai C."/>
            <person name="Zhu X."/>
            <person name="Zhou B."/>
            <person name="Zhang Y."/>
            <person name="Chen Z."/>
            <person name="Xu S."/>
            <person name="Zhu R."/>
            <person name="Wang S."/>
            <person name="Zhang T."/>
            <person name="Zhao G."/>
        </authorList>
    </citation>
    <scope>NUCLEOTIDE SEQUENCE [LARGE SCALE GENOMIC DNA]</scope>
    <source>
        <strain evidence="3">cv. Xinhai21</strain>
        <tissue evidence="2">Leaf</tissue>
    </source>
</reference>
<evidence type="ECO:0000256" key="1">
    <source>
        <dbReference type="SAM" id="MobiDB-lite"/>
    </source>
</evidence>
<dbReference type="EMBL" id="KZ662907">
    <property type="protein sequence ID" value="PPS17653.1"/>
    <property type="molecule type" value="Genomic_DNA"/>
</dbReference>
<name>A0A2P5YQ08_GOSBA</name>
<organism evidence="2 3">
    <name type="scientific">Gossypium barbadense</name>
    <name type="common">Sea Island cotton</name>
    <name type="synonym">Hibiscus barbadensis</name>
    <dbReference type="NCBI Taxonomy" id="3634"/>
    <lineage>
        <taxon>Eukaryota</taxon>
        <taxon>Viridiplantae</taxon>
        <taxon>Streptophyta</taxon>
        <taxon>Embryophyta</taxon>
        <taxon>Tracheophyta</taxon>
        <taxon>Spermatophyta</taxon>
        <taxon>Magnoliopsida</taxon>
        <taxon>eudicotyledons</taxon>
        <taxon>Gunneridae</taxon>
        <taxon>Pentapetalae</taxon>
        <taxon>rosids</taxon>
        <taxon>malvids</taxon>
        <taxon>Malvales</taxon>
        <taxon>Malvaceae</taxon>
        <taxon>Malvoideae</taxon>
        <taxon>Gossypium</taxon>
    </lineage>
</organism>
<proteinExistence type="predicted"/>